<organism evidence="1 2">
    <name type="scientific">Obba rivulosa</name>
    <dbReference type="NCBI Taxonomy" id="1052685"/>
    <lineage>
        <taxon>Eukaryota</taxon>
        <taxon>Fungi</taxon>
        <taxon>Dikarya</taxon>
        <taxon>Basidiomycota</taxon>
        <taxon>Agaricomycotina</taxon>
        <taxon>Agaricomycetes</taxon>
        <taxon>Polyporales</taxon>
        <taxon>Gelatoporiaceae</taxon>
        <taxon>Obba</taxon>
    </lineage>
</organism>
<evidence type="ECO:0000313" key="2">
    <source>
        <dbReference type="Proteomes" id="UP000250043"/>
    </source>
</evidence>
<reference evidence="1 2" key="1">
    <citation type="submission" date="2016-07" db="EMBL/GenBank/DDBJ databases">
        <title>Draft genome of the white-rot fungus Obba rivulosa 3A-2.</title>
        <authorList>
            <consortium name="DOE Joint Genome Institute"/>
            <person name="Miettinen O."/>
            <person name="Riley R."/>
            <person name="Acob R."/>
            <person name="Barry K."/>
            <person name="Cullen D."/>
            <person name="De Vries R."/>
            <person name="Hainaut M."/>
            <person name="Hatakka A."/>
            <person name="Henrissat B."/>
            <person name="Hilden K."/>
            <person name="Kuo R."/>
            <person name="Labutti K."/>
            <person name="Lipzen A."/>
            <person name="Makela M.R."/>
            <person name="Sandor L."/>
            <person name="Spatafora J.W."/>
            <person name="Grigoriev I.V."/>
            <person name="Hibbett D.S."/>
        </authorList>
    </citation>
    <scope>NUCLEOTIDE SEQUENCE [LARGE SCALE GENOMIC DNA]</scope>
    <source>
        <strain evidence="1 2">3A-2</strain>
    </source>
</reference>
<dbReference type="OrthoDB" id="3261465at2759"/>
<dbReference type="SUPFAM" id="SSF56112">
    <property type="entry name" value="Protein kinase-like (PK-like)"/>
    <property type="match status" value="1"/>
</dbReference>
<evidence type="ECO:0008006" key="3">
    <source>
        <dbReference type="Google" id="ProtNLM"/>
    </source>
</evidence>
<dbReference type="EMBL" id="KV722407">
    <property type="protein sequence ID" value="OCH90304.1"/>
    <property type="molecule type" value="Genomic_DNA"/>
</dbReference>
<dbReference type="AlphaFoldDB" id="A0A8E2AW67"/>
<dbReference type="InterPro" id="IPR011009">
    <property type="entry name" value="Kinase-like_dom_sf"/>
</dbReference>
<sequence length="446" mass="50911">MRQPTSMPLPVSREIDRLSEFCKTFNSPIGLLTDETLSVALDMVRGLKYLDDNPTPPLEVLSVDVYPVQLALAGLLHQQGRWMEVLYDGYRPIRLCLGAMIEHAPTVSSLREAFSSRHSFSDWDLFAMQRSREEWELFKRWKNATQALAEVQALEVGDTLNVKAQSAFGNRHFLMRSPYPKVPLPAETLSIIKVQSRPRNNNVDIILVDSDQDVTFAISAVKRSGVRAFSQVVIGTLGDNETKLCLKLYDERLFPIDAADDYDDRECREPSDRLNNLQFATDLARTEEAVYDRLDDLQGSMIPHFYGIHQVGLPDGTILWGLLTEFIDCLTLQHVDASVWPKEAQIDFIRRMRHSFRALRYAGVLHNDEEARNVLCPDIGEKGFGALGIVIIDFAHSKLWLHDDNGTPPTYWSPRISPHWRPLLISARISEELVEEHWEPLNEIEF</sequence>
<dbReference type="Proteomes" id="UP000250043">
    <property type="component" value="Unassembled WGS sequence"/>
</dbReference>
<protein>
    <recommendedName>
        <fullName evidence="3">Protein kinase domain-containing protein</fullName>
    </recommendedName>
</protein>
<keyword evidence="2" id="KW-1185">Reference proteome</keyword>
<evidence type="ECO:0000313" key="1">
    <source>
        <dbReference type="EMBL" id="OCH90304.1"/>
    </source>
</evidence>
<proteinExistence type="predicted"/>
<gene>
    <name evidence="1" type="ORF">OBBRIDRAFT_793466</name>
</gene>
<name>A0A8E2AW67_9APHY</name>
<accession>A0A8E2AW67</accession>